<sequence>MHGASAWKGMVFSAIVGLAGDVGRDLVRRASRFHRRPAAYAVRLDSIVDKLRRRASRIYSRSAAPCETLGNAVFWQEMRPKGRIICQMGLVKKPV</sequence>
<dbReference type="Proteomes" id="UP000253975">
    <property type="component" value="Unassembled WGS sequence"/>
</dbReference>
<organism evidence="1 2">
    <name type="scientific">Slackia isoflavoniconvertens</name>
    <dbReference type="NCBI Taxonomy" id="572010"/>
    <lineage>
        <taxon>Bacteria</taxon>
        <taxon>Bacillati</taxon>
        <taxon>Actinomycetota</taxon>
        <taxon>Coriobacteriia</taxon>
        <taxon>Eggerthellales</taxon>
        <taxon>Eggerthellaceae</taxon>
        <taxon>Slackia</taxon>
    </lineage>
</organism>
<evidence type="ECO:0000313" key="2">
    <source>
        <dbReference type="Proteomes" id="UP000253975"/>
    </source>
</evidence>
<gene>
    <name evidence="1" type="ORF">C1881_07780</name>
</gene>
<protein>
    <submittedName>
        <fullName evidence="1">Uncharacterized protein</fullName>
    </submittedName>
</protein>
<comment type="caution">
    <text evidence="1">The sequence shown here is derived from an EMBL/GenBank/DDBJ whole genome shotgun (WGS) entry which is preliminary data.</text>
</comment>
<proteinExistence type="predicted"/>
<evidence type="ECO:0000313" key="1">
    <source>
        <dbReference type="EMBL" id="RDB57247.1"/>
    </source>
</evidence>
<reference evidence="1 2" key="1">
    <citation type="journal article" date="2018" name="Elife">
        <title>Discovery and characterization of a prevalent human gut bacterial enzyme sufficient for the inactivation of a family of plant toxins.</title>
        <authorList>
            <person name="Koppel N."/>
            <person name="Bisanz J.E."/>
            <person name="Pandelia M.E."/>
            <person name="Turnbaugh P.J."/>
            <person name="Balskus E.P."/>
        </authorList>
    </citation>
    <scope>NUCLEOTIDE SEQUENCE [LARGE SCALE GENOMIC DNA]</scope>
    <source>
        <strain evidence="1 2">OB21 GAM31</strain>
    </source>
</reference>
<name>A0A369LF26_9ACTN</name>
<dbReference type="AlphaFoldDB" id="A0A369LF26"/>
<dbReference type="EMBL" id="PPTO01000012">
    <property type="protein sequence ID" value="RDB57247.1"/>
    <property type="molecule type" value="Genomic_DNA"/>
</dbReference>
<accession>A0A369LF26</accession>